<reference evidence="2" key="3">
    <citation type="submission" date="2024-02" db="EMBL/GenBank/DDBJ databases">
        <title>Comparative genomics of Cryptococcus and Kwoniella reveals pathogenesis evolution and contrasting modes of karyotype evolution via chromosome fusion or intercentromeric recombination.</title>
        <authorList>
            <person name="Coelho M.A."/>
            <person name="David-Palma M."/>
            <person name="Shea T."/>
            <person name="Bowers K."/>
            <person name="McGinley-Smith S."/>
            <person name="Mohammad A.W."/>
            <person name="Gnirke A."/>
            <person name="Yurkov A.M."/>
            <person name="Nowrousian M."/>
            <person name="Sun S."/>
            <person name="Cuomo C.A."/>
            <person name="Heitman J."/>
        </authorList>
    </citation>
    <scope>NUCLEOTIDE SEQUENCE</scope>
    <source>
        <strain evidence="2">CBS 10117</strain>
    </source>
</reference>
<dbReference type="GeneID" id="28967584"/>
<evidence type="ECO:0000313" key="2">
    <source>
        <dbReference type="EMBL" id="WWC61285.1"/>
    </source>
</evidence>
<proteinExistence type="predicted"/>
<dbReference type="VEuPathDB" id="FungiDB:I303_03885"/>
<sequence length="81" mass="9940">MIEPYQHLHYPLKDTLAACWGDQVNIRYEIKDNIERVTFFKTAVQWKDEEIMLLEEIIQRNLGTFRLLLTYRAEQFREMIY</sequence>
<dbReference type="KEGG" id="kdj:28967584"/>
<keyword evidence="3" id="KW-1185">Reference proteome</keyword>
<organism evidence="1">
    <name type="scientific">Kwoniella dejecticola CBS 10117</name>
    <dbReference type="NCBI Taxonomy" id="1296121"/>
    <lineage>
        <taxon>Eukaryota</taxon>
        <taxon>Fungi</taxon>
        <taxon>Dikarya</taxon>
        <taxon>Basidiomycota</taxon>
        <taxon>Agaricomycotina</taxon>
        <taxon>Tremellomycetes</taxon>
        <taxon>Tremellales</taxon>
        <taxon>Cryptococcaceae</taxon>
        <taxon>Kwoniella</taxon>
    </lineage>
</organism>
<dbReference type="Proteomes" id="UP000078595">
    <property type="component" value="Chromosome 4"/>
</dbReference>
<gene>
    <name evidence="1" type="ORF">I303_03885</name>
    <name evidence="2" type="ORF">I303_103866</name>
</gene>
<name>A0A1A6A7Y2_9TREE</name>
<dbReference type="RefSeq" id="XP_018264007.1">
    <property type="nucleotide sequence ID" value="XM_018407199.1"/>
</dbReference>
<accession>A0A1A6A7Y2</accession>
<protein>
    <submittedName>
        <fullName evidence="1">Uncharacterized protein</fullName>
    </submittedName>
</protein>
<dbReference type="EMBL" id="CP144533">
    <property type="protein sequence ID" value="WWC61285.1"/>
    <property type="molecule type" value="Genomic_DNA"/>
</dbReference>
<reference evidence="1" key="1">
    <citation type="submission" date="2013-07" db="EMBL/GenBank/DDBJ databases">
        <title>The Genome Sequence of Cryptococcus dejecticola CBS10117.</title>
        <authorList>
            <consortium name="The Broad Institute Genome Sequencing Platform"/>
            <person name="Cuomo C."/>
            <person name="Litvintseva A."/>
            <person name="Chen Y."/>
            <person name="Heitman J."/>
            <person name="Sun S."/>
            <person name="Springer D."/>
            <person name="Dromer F."/>
            <person name="Young S.K."/>
            <person name="Zeng Q."/>
            <person name="Gargeya S."/>
            <person name="Fitzgerald M."/>
            <person name="Abouelleil A."/>
            <person name="Alvarado L."/>
            <person name="Berlin A.M."/>
            <person name="Chapman S.B."/>
            <person name="Dewar J."/>
            <person name="Goldberg J."/>
            <person name="Griggs A."/>
            <person name="Gujja S."/>
            <person name="Hansen M."/>
            <person name="Howarth C."/>
            <person name="Imamovic A."/>
            <person name="Larimer J."/>
            <person name="McCowan C."/>
            <person name="Murphy C."/>
            <person name="Pearson M."/>
            <person name="Priest M."/>
            <person name="Roberts A."/>
            <person name="Saif S."/>
            <person name="Shea T."/>
            <person name="Sykes S."/>
            <person name="Wortman J."/>
            <person name="Nusbaum C."/>
            <person name="Birren B."/>
        </authorList>
    </citation>
    <scope>NUCLEOTIDE SEQUENCE [LARGE SCALE GENOMIC DNA]</scope>
    <source>
        <strain evidence="1">CBS 10117</strain>
    </source>
</reference>
<evidence type="ECO:0000313" key="3">
    <source>
        <dbReference type="Proteomes" id="UP000078595"/>
    </source>
</evidence>
<dbReference type="AlphaFoldDB" id="A0A1A6A7Y2"/>
<reference evidence="2" key="2">
    <citation type="submission" date="2013-07" db="EMBL/GenBank/DDBJ databases">
        <authorList>
            <consortium name="The Broad Institute Genome Sequencing Platform"/>
            <person name="Cuomo C."/>
            <person name="Litvintseva A."/>
            <person name="Chen Y."/>
            <person name="Heitman J."/>
            <person name="Sun S."/>
            <person name="Springer D."/>
            <person name="Dromer F."/>
            <person name="Young S.K."/>
            <person name="Zeng Q."/>
            <person name="Gargeya S."/>
            <person name="Fitzgerald M."/>
            <person name="Abouelleil A."/>
            <person name="Alvarado L."/>
            <person name="Berlin A.M."/>
            <person name="Chapman S.B."/>
            <person name="Dewar J."/>
            <person name="Goldberg J."/>
            <person name="Griggs A."/>
            <person name="Gujja S."/>
            <person name="Hansen M."/>
            <person name="Howarth C."/>
            <person name="Imamovic A."/>
            <person name="Larimer J."/>
            <person name="McCowan C."/>
            <person name="Murphy C."/>
            <person name="Pearson M."/>
            <person name="Priest M."/>
            <person name="Roberts A."/>
            <person name="Saif S."/>
            <person name="Shea T."/>
            <person name="Sykes S."/>
            <person name="Wortman J."/>
            <person name="Nusbaum C."/>
            <person name="Birren B."/>
        </authorList>
    </citation>
    <scope>NUCLEOTIDE SEQUENCE</scope>
    <source>
        <strain evidence="2">CBS 10117</strain>
    </source>
</reference>
<dbReference type="EMBL" id="KI894030">
    <property type="protein sequence ID" value="OBR86165.1"/>
    <property type="molecule type" value="Genomic_DNA"/>
</dbReference>
<evidence type="ECO:0000313" key="1">
    <source>
        <dbReference type="EMBL" id="OBR86165.1"/>
    </source>
</evidence>